<feature type="signal peptide" evidence="1">
    <location>
        <begin position="1"/>
        <end position="34"/>
    </location>
</feature>
<sequence length="196" mass="20671">MVAHRTRPPFRSSFTRFIAACIAALGFGSSAVSAKNVPIPELAAPITTLRLIGDETTLKLSNGTGPAQALEISTGTAVGCGLDAQVTQNGDTLEVHLTRSGLKTSWWCEPELHIAMPPDLGLKVEVIKLVADITGTFGAVDIASENSVVNFTGDASEFKLTGGKAISRLDFGPGTKRENVDVKVPLNLSHISFRAK</sequence>
<feature type="chain" id="PRO_5042103895" description="DUF4402 domain-containing protein" evidence="1">
    <location>
        <begin position="35"/>
        <end position="196"/>
    </location>
</feature>
<keyword evidence="1" id="KW-0732">Signal</keyword>
<dbReference type="EMBL" id="CP010784">
    <property type="protein sequence ID" value="ATF06081.1"/>
    <property type="molecule type" value="Genomic_DNA"/>
</dbReference>
<dbReference type="RefSeq" id="WP_024097438.1">
    <property type="nucleotide sequence ID" value="NZ_CP010588.1"/>
</dbReference>
<evidence type="ECO:0000313" key="3">
    <source>
        <dbReference type="Proteomes" id="UP000217545"/>
    </source>
</evidence>
<organism evidence="2 3">
    <name type="scientific">Phaeobacter gallaeciensis</name>
    <dbReference type="NCBI Taxonomy" id="60890"/>
    <lineage>
        <taxon>Bacteria</taxon>
        <taxon>Pseudomonadati</taxon>
        <taxon>Pseudomonadota</taxon>
        <taxon>Alphaproteobacteria</taxon>
        <taxon>Rhodobacterales</taxon>
        <taxon>Roseobacteraceae</taxon>
        <taxon>Phaeobacter</taxon>
    </lineage>
</organism>
<accession>A0AAD0ED81</accession>
<dbReference type="GeneID" id="31846410"/>
<name>A0AAD0ED81_9RHOB</name>
<dbReference type="Proteomes" id="UP000217545">
    <property type="component" value="Chromosome"/>
</dbReference>
<evidence type="ECO:0008006" key="4">
    <source>
        <dbReference type="Google" id="ProtNLM"/>
    </source>
</evidence>
<gene>
    <name evidence="2" type="ORF">PhaeoP63_02012</name>
</gene>
<evidence type="ECO:0000313" key="2">
    <source>
        <dbReference type="EMBL" id="ATF06081.1"/>
    </source>
</evidence>
<evidence type="ECO:0000256" key="1">
    <source>
        <dbReference type="SAM" id="SignalP"/>
    </source>
</evidence>
<proteinExistence type="predicted"/>
<protein>
    <recommendedName>
        <fullName evidence="4">DUF4402 domain-containing protein</fullName>
    </recommendedName>
</protein>
<reference evidence="2 3" key="1">
    <citation type="journal article" date="2017" name="Front. Microbiol.">
        <title>Phaeobacter piscinae sp. nov., a species of the Roseobacter group and potential aquaculture probiont.</title>
        <authorList>
            <person name="Sonnenschein E.C."/>
            <person name="Phippen C.B.W."/>
            <person name="Nielsen K.F."/>
            <person name="Mateiu R.V."/>
            <person name="Melchiorsen J."/>
            <person name="Gram L."/>
            <person name="Overmann J."/>
            <person name="Freese H.M."/>
        </authorList>
    </citation>
    <scope>NUCLEOTIDE SEQUENCE [LARGE SCALE GENOMIC DNA]</scope>
    <source>
        <strain evidence="2 3">P63</strain>
    </source>
</reference>
<dbReference type="AlphaFoldDB" id="A0AAD0ED81"/>